<dbReference type="PANTHER" id="PTHR31635">
    <property type="entry name" value="REVERSE TRANSCRIPTASE DOMAIN-CONTAINING PROTEIN-RELATED"/>
    <property type="match status" value="1"/>
</dbReference>
<proteinExistence type="predicted"/>
<gene>
    <name evidence="1" type="ORF">KP509_32G064700</name>
</gene>
<organism evidence="1 2">
    <name type="scientific">Ceratopteris richardii</name>
    <name type="common">Triangle waterfern</name>
    <dbReference type="NCBI Taxonomy" id="49495"/>
    <lineage>
        <taxon>Eukaryota</taxon>
        <taxon>Viridiplantae</taxon>
        <taxon>Streptophyta</taxon>
        <taxon>Embryophyta</taxon>
        <taxon>Tracheophyta</taxon>
        <taxon>Polypodiopsida</taxon>
        <taxon>Polypodiidae</taxon>
        <taxon>Polypodiales</taxon>
        <taxon>Pteridineae</taxon>
        <taxon>Pteridaceae</taxon>
        <taxon>Parkerioideae</taxon>
        <taxon>Ceratopteris</taxon>
    </lineage>
</organism>
<protein>
    <recommendedName>
        <fullName evidence="3">Reverse transcriptase domain-containing protein</fullName>
    </recommendedName>
</protein>
<name>A0A8T2QW01_CERRI</name>
<dbReference type="OrthoDB" id="1938551at2759"/>
<comment type="caution">
    <text evidence="1">The sequence shown here is derived from an EMBL/GenBank/DDBJ whole genome shotgun (WGS) entry which is preliminary data.</text>
</comment>
<dbReference type="EMBL" id="CM035437">
    <property type="protein sequence ID" value="KAH7287601.1"/>
    <property type="molecule type" value="Genomic_DNA"/>
</dbReference>
<dbReference type="PANTHER" id="PTHR31635:SF196">
    <property type="entry name" value="REVERSE TRANSCRIPTASE DOMAIN-CONTAINING PROTEIN-RELATED"/>
    <property type="match status" value="1"/>
</dbReference>
<evidence type="ECO:0008006" key="3">
    <source>
        <dbReference type="Google" id="ProtNLM"/>
    </source>
</evidence>
<reference evidence="1" key="1">
    <citation type="submission" date="2021-08" db="EMBL/GenBank/DDBJ databases">
        <title>WGS assembly of Ceratopteris richardii.</title>
        <authorList>
            <person name="Marchant D.B."/>
            <person name="Chen G."/>
            <person name="Jenkins J."/>
            <person name="Shu S."/>
            <person name="Leebens-Mack J."/>
            <person name="Grimwood J."/>
            <person name="Schmutz J."/>
            <person name="Soltis P."/>
            <person name="Soltis D."/>
            <person name="Chen Z.-H."/>
        </authorList>
    </citation>
    <scope>NUCLEOTIDE SEQUENCE</scope>
    <source>
        <strain evidence="1">Whitten #5841</strain>
        <tissue evidence="1">Leaf</tissue>
    </source>
</reference>
<evidence type="ECO:0000313" key="1">
    <source>
        <dbReference type="EMBL" id="KAH7287601.1"/>
    </source>
</evidence>
<sequence length="337" mass="38964">MKHNILFPSFKRLKDVISRLEVDGLTINDGGSIAAFCSEHFRKLFAASYKSDDAWFQALHESLQHTPPLLDSQMADACEKSMSEEEVFMALKSLKNGKAPSLDGITKEFVMAFWPLLKNLVLDVCNEVWKDQKMPYTFKLGKIKLIPKSDVPRCIGDWRPITMMSIIYKIFAKQIAMGFADDTFIFARVDNQNIRCILETLAPFSEASSLKINTKKSAIVNISAKQFQSLKWEGPRFEKGIDVPIKDKLAWVLCRVKCKMEKWIAPQWPLHARIKIVQTFMQSYIMYYLLLLDWKKSQLHAFDRLLKNFLWNKKHSRALVLSSWQYVCQPRVKVQGG</sequence>
<dbReference type="OMA" id="ILWEREL"/>
<evidence type="ECO:0000313" key="2">
    <source>
        <dbReference type="Proteomes" id="UP000825935"/>
    </source>
</evidence>
<keyword evidence="2" id="KW-1185">Reference proteome</keyword>
<accession>A0A8T2QW01</accession>
<dbReference type="AlphaFoldDB" id="A0A8T2QW01"/>
<dbReference type="Proteomes" id="UP000825935">
    <property type="component" value="Chromosome 32"/>
</dbReference>